<protein>
    <submittedName>
        <fullName evidence="2">Uncharacterized protein</fullName>
    </submittedName>
</protein>
<evidence type="ECO:0000313" key="2">
    <source>
        <dbReference type="EMBL" id="MDQ0513403.1"/>
    </source>
</evidence>
<accession>A0ABU0LXS4</accession>
<dbReference type="EMBL" id="JAUSVR010000029">
    <property type="protein sequence ID" value="MDQ0513403.1"/>
    <property type="molecule type" value="Genomic_DNA"/>
</dbReference>
<organism evidence="2 3">
    <name type="scientific">Ancylobacter amanitiformis</name>
    <dbReference type="NCBI Taxonomy" id="217069"/>
    <lineage>
        <taxon>Bacteria</taxon>
        <taxon>Pseudomonadati</taxon>
        <taxon>Pseudomonadota</taxon>
        <taxon>Alphaproteobacteria</taxon>
        <taxon>Hyphomicrobiales</taxon>
        <taxon>Xanthobacteraceae</taxon>
        <taxon>Ancylobacter</taxon>
    </lineage>
</organism>
<comment type="caution">
    <text evidence="2">The sequence shown here is derived from an EMBL/GenBank/DDBJ whole genome shotgun (WGS) entry which is preliminary data.</text>
</comment>
<evidence type="ECO:0000313" key="3">
    <source>
        <dbReference type="Proteomes" id="UP001235094"/>
    </source>
</evidence>
<keyword evidence="3" id="KW-1185">Reference proteome</keyword>
<dbReference type="RefSeq" id="WP_306892034.1">
    <property type="nucleotide sequence ID" value="NZ_JAUSVR010000029.1"/>
</dbReference>
<dbReference type="Proteomes" id="UP001235094">
    <property type="component" value="Unassembled WGS sequence"/>
</dbReference>
<name>A0ABU0LXS4_9HYPH</name>
<evidence type="ECO:0000256" key="1">
    <source>
        <dbReference type="SAM" id="MobiDB-lite"/>
    </source>
</evidence>
<proteinExistence type="predicted"/>
<sequence>MKSLQLPARQPLRPRSLLNRRADGSEARLRRLQGAIEAGVADRDDPALKDRIAGLKAMRDRAKVVPMRMHCLPTLPPLSRRIDP</sequence>
<gene>
    <name evidence="2" type="ORF">QOZ99_004325</name>
</gene>
<feature type="region of interest" description="Disordered" evidence="1">
    <location>
        <begin position="1"/>
        <end position="24"/>
    </location>
</feature>
<reference evidence="2 3" key="1">
    <citation type="submission" date="2023-07" db="EMBL/GenBank/DDBJ databases">
        <title>Genomic Encyclopedia of Type Strains, Phase IV (KMG-IV): sequencing the most valuable type-strain genomes for metagenomic binning, comparative biology and taxonomic classification.</title>
        <authorList>
            <person name="Goeker M."/>
        </authorList>
    </citation>
    <scope>NUCLEOTIDE SEQUENCE [LARGE SCALE GENOMIC DNA]</scope>
    <source>
        <strain evidence="2 3">DSM 15561</strain>
    </source>
</reference>